<evidence type="ECO:0000313" key="2">
    <source>
        <dbReference type="Proteomes" id="UP000472261"/>
    </source>
</evidence>
<organism evidence="1 2">
    <name type="scientific">Phasianus colchicus</name>
    <name type="common">Common pheasant</name>
    <dbReference type="NCBI Taxonomy" id="9054"/>
    <lineage>
        <taxon>Eukaryota</taxon>
        <taxon>Metazoa</taxon>
        <taxon>Chordata</taxon>
        <taxon>Craniata</taxon>
        <taxon>Vertebrata</taxon>
        <taxon>Euteleostomi</taxon>
        <taxon>Archelosauria</taxon>
        <taxon>Archosauria</taxon>
        <taxon>Dinosauria</taxon>
        <taxon>Saurischia</taxon>
        <taxon>Theropoda</taxon>
        <taxon>Coelurosauria</taxon>
        <taxon>Aves</taxon>
        <taxon>Neognathae</taxon>
        <taxon>Galloanserae</taxon>
        <taxon>Galliformes</taxon>
        <taxon>Phasianidae</taxon>
        <taxon>Phasianinae</taxon>
        <taxon>Phasianus</taxon>
    </lineage>
</organism>
<keyword evidence="2" id="KW-1185">Reference proteome</keyword>
<sequence>MASHPSCVPTAPHSWVSLANFVLLPANITWHHQGSAVGAWREAGKLPFFQVTLQIAGGLKLDDHCGPFQPRPCYDTIL</sequence>
<proteinExistence type="predicted"/>
<name>A0A669QH57_PHACC</name>
<protein>
    <submittedName>
        <fullName evidence="1">Uncharacterized protein</fullName>
    </submittedName>
</protein>
<accession>A0A669QH57</accession>
<reference evidence="1" key="1">
    <citation type="submission" date="2025-08" db="UniProtKB">
        <authorList>
            <consortium name="Ensembl"/>
        </authorList>
    </citation>
    <scope>IDENTIFICATION</scope>
</reference>
<reference evidence="1" key="2">
    <citation type="submission" date="2025-09" db="UniProtKB">
        <authorList>
            <consortium name="Ensembl"/>
        </authorList>
    </citation>
    <scope>IDENTIFICATION</scope>
</reference>
<dbReference type="Ensembl" id="ENSPCLT00000017844.1">
    <property type="protein sequence ID" value="ENSPCLP00000013411.1"/>
    <property type="gene ID" value="ENSPCLG00000011015.1"/>
</dbReference>
<evidence type="ECO:0000313" key="1">
    <source>
        <dbReference type="Ensembl" id="ENSPCLP00000013411.1"/>
    </source>
</evidence>
<dbReference type="Proteomes" id="UP000472261">
    <property type="component" value="Unplaced"/>
</dbReference>
<dbReference type="AlphaFoldDB" id="A0A669QH57"/>